<feature type="domain" description="tRNA synthetases class I catalytic" evidence="15">
    <location>
        <begin position="35"/>
        <end position="344"/>
    </location>
</feature>
<evidence type="ECO:0000259" key="15">
    <source>
        <dbReference type="Pfam" id="PF01406"/>
    </source>
</evidence>
<feature type="region of interest" description="Disordered" evidence="14">
    <location>
        <begin position="541"/>
        <end position="576"/>
    </location>
</feature>
<keyword evidence="6" id="KW-0862">Zinc</keyword>
<dbReference type="Gene3D" id="3.40.50.620">
    <property type="entry name" value="HUPs"/>
    <property type="match status" value="1"/>
</dbReference>
<dbReference type="HAMAP" id="MF_00041">
    <property type="entry name" value="Cys_tRNA_synth"/>
    <property type="match status" value="1"/>
</dbReference>
<dbReference type="OrthoDB" id="438179at2759"/>
<dbReference type="FunFam" id="3.40.50.620:FF:000027">
    <property type="entry name" value="Cysteine--tRNA ligase, cytoplasmic"/>
    <property type="match status" value="1"/>
</dbReference>
<keyword evidence="3" id="KW-0436">Ligase</keyword>
<dbReference type="PANTHER" id="PTHR10890:SF3">
    <property type="entry name" value="CYSTEINE--TRNA LIGASE, CYTOPLASMIC"/>
    <property type="match status" value="1"/>
</dbReference>
<dbReference type="InParanoid" id="E4X2W4"/>
<keyword evidence="17" id="KW-1185">Reference proteome</keyword>
<evidence type="ECO:0000256" key="8">
    <source>
        <dbReference type="ARBA" id="ARBA00022917"/>
    </source>
</evidence>
<evidence type="ECO:0000256" key="10">
    <source>
        <dbReference type="ARBA" id="ARBA00031499"/>
    </source>
</evidence>
<evidence type="ECO:0000313" key="16">
    <source>
        <dbReference type="EMBL" id="CBY17967.1"/>
    </source>
</evidence>
<dbReference type="InterPro" id="IPR024909">
    <property type="entry name" value="Cys-tRNA/MSH_ligase"/>
</dbReference>
<dbReference type="InterPro" id="IPR032678">
    <property type="entry name" value="tRNA-synt_1_cat_dom"/>
</dbReference>
<keyword evidence="8" id="KW-0648">Protein biosynthesis</keyword>
<evidence type="ECO:0000256" key="4">
    <source>
        <dbReference type="ARBA" id="ARBA00022723"/>
    </source>
</evidence>
<accession>E4X2W4</accession>
<keyword evidence="9" id="KW-0030">Aminoacyl-tRNA synthetase</keyword>
<evidence type="ECO:0000256" key="5">
    <source>
        <dbReference type="ARBA" id="ARBA00022741"/>
    </source>
</evidence>
<reference evidence="16" key="1">
    <citation type="journal article" date="2010" name="Science">
        <title>Plasticity of animal genome architecture unmasked by rapid evolution of a pelagic tunicate.</title>
        <authorList>
            <person name="Denoeud F."/>
            <person name="Henriet S."/>
            <person name="Mungpakdee S."/>
            <person name="Aury J.M."/>
            <person name="Da Silva C."/>
            <person name="Brinkmann H."/>
            <person name="Mikhaleva J."/>
            <person name="Olsen L.C."/>
            <person name="Jubin C."/>
            <person name="Canestro C."/>
            <person name="Bouquet J.M."/>
            <person name="Danks G."/>
            <person name="Poulain J."/>
            <person name="Campsteijn C."/>
            <person name="Adamski M."/>
            <person name="Cross I."/>
            <person name="Yadetie F."/>
            <person name="Muffato M."/>
            <person name="Louis A."/>
            <person name="Butcher S."/>
            <person name="Tsagkogeorga G."/>
            <person name="Konrad A."/>
            <person name="Singh S."/>
            <person name="Jensen M.F."/>
            <person name="Cong E.H."/>
            <person name="Eikeseth-Otteraa H."/>
            <person name="Noel B."/>
            <person name="Anthouard V."/>
            <person name="Porcel B.M."/>
            <person name="Kachouri-Lafond R."/>
            <person name="Nishino A."/>
            <person name="Ugolini M."/>
            <person name="Chourrout P."/>
            <person name="Nishida H."/>
            <person name="Aasland R."/>
            <person name="Huzurbazar S."/>
            <person name="Westhof E."/>
            <person name="Delsuc F."/>
            <person name="Lehrach H."/>
            <person name="Reinhardt R."/>
            <person name="Weissenbach J."/>
            <person name="Roy S.W."/>
            <person name="Artiguenave F."/>
            <person name="Postlethwait J.H."/>
            <person name="Manak J.R."/>
            <person name="Thompson E.M."/>
            <person name="Jaillon O."/>
            <person name="Du Pasquier L."/>
            <person name="Boudinot P."/>
            <person name="Liberles D.A."/>
            <person name="Volff J.N."/>
            <person name="Philippe H."/>
            <person name="Lenhard B."/>
            <person name="Roest Crollius H."/>
            <person name="Wincker P."/>
            <person name="Chourrout D."/>
        </authorList>
    </citation>
    <scope>NUCLEOTIDE SEQUENCE [LARGE SCALE GENOMIC DNA]</scope>
</reference>
<feature type="region of interest" description="Disordered" evidence="14">
    <location>
        <begin position="592"/>
        <end position="636"/>
    </location>
</feature>
<gene>
    <name evidence="16" type="ORF">GSOID_T00017596001</name>
</gene>
<dbReference type="GO" id="GO:0046872">
    <property type="term" value="F:metal ion binding"/>
    <property type="evidence" value="ECO:0007669"/>
    <property type="project" value="UniProtKB-KW"/>
</dbReference>
<dbReference type="InterPro" id="IPR014729">
    <property type="entry name" value="Rossmann-like_a/b/a_fold"/>
</dbReference>
<dbReference type="EC" id="6.1.1.16" evidence="2"/>
<feature type="compositionally biased region" description="Basic and acidic residues" evidence="14">
    <location>
        <begin position="541"/>
        <end position="571"/>
    </location>
</feature>
<evidence type="ECO:0000256" key="7">
    <source>
        <dbReference type="ARBA" id="ARBA00022840"/>
    </source>
</evidence>
<dbReference type="SUPFAM" id="SSF52374">
    <property type="entry name" value="Nucleotidylyl transferase"/>
    <property type="match status" value="1"/>
</dbReference>
<evidence type="ECO:0000256" key="11">
    <source>
        <dbReference type="ARBA" id="ARBA00037196"/>
    </source>
</evidence>
<dbReference type="GO" id="GO:0006423">
    <property type="term" value="P:cysteinyl-tRNA aminoacylation"/>
    <property type="evidence" value="ECO:0007669"/>
    <property type="project" value="InterPro"/>
</dbReference>
<dbReference type="InterPro" id="IPR015803">
    <property type="entry name" value="Cys-tRNA-ligase"/>
</dbReference>
<dbReference type="EMBL" id="FN653023">
    <property type="protein sequence ID" value="CBY17967.1"/>
    <property type="molecule type" value="Genomic_DNA"/>
</dbReference>
<evidence type="ECO:0000256" key="6">
    <source>
        <dbReference type="ARBA" id="ARBA00022833"/>
    </source>
</evidence>
<evidence type="ECO:0000256" key="12">
    <source>
        <dbReference type="ARBA" id="ARBA00039362"/>
    </source>
</evidence>
<dbReference type="GO" id="GO:0005524">
    <property type="term" value="F:ATP binding"/>
    <property type="evidence" value="ECO:0007669"/>
    <property type="project" value="UniProtKB-KW"/>
</dbReference>
<evidence type="ECO:0000256" key="1">
    <source>
        <dbReference type="ARBA" id="ARBA00001947"/>
    </source>
</evidence>
<evidence type="ECO:0000313" key="17">
    <source>
        <dbReference type="Proteomes" id="UP000001307"/>
    </source>
</evidence>
<dbReference type="FunCoup" id="E4X2W4">
    <property type="interactions" value="139"/>
</dbReference>
<comment type="cofactor">
    <cofactor evidence="1">
        <name>Zn(2+)</name>
        <dbReference type="ChEBI" id="CHEBI:29105"/>
    </cofactor>
</comment>
<feature type="compositionally biased region" description="Basic residues" evidence="14">
    <location>
        <begin position="622"/>
        <end position="636"/>
    </location>
</feature>
<organism evidence="16">
    <name type="scientific">Oikopleura dioica</name>
    <name type="common">Tunicate</name>
    <dbReference type="NCBI Taxonomy" id="34765"/>
    <lineage>
        <taxon>Eukaryota</taxon>
        <taxon>Metazoa</taxon>
        <taxon>Chordata</taxon>
        <taxon>Tunicata</taxon>
        <taxon>Appendicularia</taxon>
        <taxon>Copelata</taxon>
        <taxon>Oikopleuridae</taxon>
        <taxon>Oikopleura</taxon>
    </lineage>
</organism>
<protein>
    <recommendedName>
        <fullName evidence="12">Cysteine--tRNA ligase, cytoplasmic</fullName>
        <ecNumber evidence="2">6.1.1.16</ecNumber>
    </recommendedName>
    <alternativeName>
        <fullName evidence="10">Cysteinyl-tRNA synthetase</fullName>
    </alternativeName>
</protein>
<keyword evidence="4" id="KW-0479">Metal-binding</keyword>
<dbReference type="PRINTS" id="PR00983">
    <property type="entry name" value="TRNASYNTHCYS"/>
</dbReference>
<sequence length="636" mass="72983">MEKVARERWQWTLPEDKTPKLKVNNSLTRSKDEFRTADGKTVKWYSCGPTVYDHSHMGHARSYVSFDIIRRILRDYFGYDVFYQINITDIDDKIIKRSTVTDNSIFDALPRYWEKKYFEDMQALNIEDPDCLTRVSEYVPEIVTFVEKIIEHGYAYESNGSVYFKVDHFDSSSNHYYAKLVPEAVGNREALAEGEGSLAAAASEKRSESDFALWKNSKPGEPSWDSPWGKGRPGWHIECSVMASDIMGKTMDIHSGGVDLKFPHHDNELAQSEAYHANDNWVQYFLHTGHLTIAGCKMSKSLKNFITIKEALKKNSARQIRLSFLLHAWDKTLDYSDNTLADAVQYEKAISEFFANIKAALLNDDGILKKWGAPEKDLHAEFMAAQNDVHDKLCDNLNTAGACLALKDIVSATNKYLAKQENPDFKLLRNVGTYVTKIMKCFGCLNSEDQIGFPVEGQAQNQNMDQLVAPYLQCLAQFRQEIRNTTRGDNSDLSKKLMQMCDDLRDMKLVDLGVRLEDKMDETGKPIIKLGNREQLLADRAAKEEEKRKKDEQKRAQAEKKAREEAEKDKIAAIPSTEWFKREEHLKLYTQWNDDGLPTHSGEEEEIPKSALKKLTKERNAQKSKHDKWLKKQQQA</sequence>
<dbReference type="NCBIfam" id="TIGR00435">
    <property type="entry name" value="cysS"/>
    <property type="match status" value="1"/>
</dbReference>
<dbReference type="GO" id="GO:0004817">
    <property type="term" value="F:cysteine-tRNA ligase activity"/>
    <property type="evidence" value="ECO:0007669"/>
    <property type="project" value="UniProtKB-EC"/>
</dbReference>
<evidence type="ECO:0000256" key="13">
    <source>
        <dbReference type="ARBA" id="ARBA00048159"/>
    </source>
</evidence>
<dbReference type="Gene3D" id="1.20.120.1910">
    <property type="entry name" value="Cysteine-tRNA ligase, C-terminal anti-codon recognition domain"/>
    <property type="match status" value="1"/>
</dbReference>
<dbReference type="Pfam" id="PF01406">
    <property type="entry name" value="tRNA-synt_1e"/>
    <property type="match status" value="1"/>
</dbReference>
<dbReference type="SUPFAM" id="SSF47323">
    <property type="entry name" value="Anticodon-binding domain of a subclass of class I aminoacyl-tRNA synthetases"/>
    <property type="match status" value="1"/>
</dbReference>
<evidence type="ECO:0000256" key="3">
    <source>
        <dbReference type="ARBA" id="ARBA00022598"/>
    </source>
</evidence>
<proteinExistence type="inferred from homology"/>
<keyword evidence="5" id="KW-0547">Nucleotide-binding</keyword>
<dbReference type="InterPro" id="IPR009080">
    <property type="entry name" value="tRNAsynth_Ia_anticodon-bd"/>
</dbReference>
<comment type="catalytic activity">
    <reaction evidence="13">
        <text>tRNA(Cys) + L-cysteine + ATP = L-cysteinyl-tRNA(Cys) + AMP + diphosphate</text>
        <dbReference type="Rhea" id="RHEA:17773"/>
        <dbReference type="Rhea" id="RHEA-COMP:9661"/>
        <dbReference type="Rhea" id="RHEA-COMP:9679"/>
        <dbReference type="ChEBI" id="CHEBI:30616"/>
        <dbReference type="ChEBI" id="CHEBI:33019"/>
        <dbReference type="ChEBI" id="CHEBI:35235"/>
        <dbReference type="ChEBI" id="CHEBI:78442"/>
        <dbReference type="ChEBI" id="CHEBI:78517"/>
        <dbReference type="ChEBI" id="CHEBI:456215"/>
        <dbReference type="EC" id="6.1.1.16"/>
    </reaction>
    <physiologicalReaction direction="left-to-right" evidence="13">
        <dbReference type="Rhea" id="RHEA:17774"/>
    </physiologicalReaction>
</comment>
<evidence type="ECO:0000256" key="9">
    <source>
        <dbReference type="ARBA" id="ARBA00023146"/>
    </source>
</evidence>
<comment type="function">
    <text evidence="11">Catalyzes the ATP-dependent ligation of cysteine to tRNA(Cys).</text>
</comment>
<dbReference type="PANTHER" id="PTHR10890">
    <property type="entry name" value="CYSTEINYL-TRNA SYNTHETASE"/>
    <property type="match status" value="1"/>
</dbReference>
<name>E4X2W4_OIKDI</name>
<dbReference type="AlphaFoldDB" id="E4X2W4"/>
<keyword evidence="7" id="KW-0067">ATP-binding</keyword>
<evidence type="ECO:0000256" key="2">
    <source>
        <dbReference type="ARBA" id="ARBA00012832"/>
    </source>
</evidence>
<dbReference type="CDD" id="cd00672">
    <property type="entry name" value="CysRS_core"/>
    <property type="match status" value="1"/>
</dbReference>
<dbReference type="Proteomes" id="UP000001307">
    <property type="component" value="Unassembled WGS sequence"/>
</dbReference>
<dbReference type="GO" id="GO:0005737">
    <property type="term" value="C:cytoplasm"/>
    <property type="evidence" value="ECO:0007669"/>
    <property type="project" value="TreeGrafter"/>
</dbReference>
<evidence type="ECO:0000256" key="14">
    <source>
        <dbReference type="SAM" id="MobiDB-lite"/>
    </source>
</evidence>